<dbReference type="InterPro" id="IPR049012">
    <property type="entry name" value="Mutator_transp_dom"/>
</dbReference>
<evidence type="ECO:0000313" key="5">
    <source>
        <dbReference type="Proteomes" id="UP000053097"/>
    </source>
</evidence>
<keyword evidence="5" id="KW-1185">Reference proteome</keyword>
<feature type="compositionally biased region" description="Basic and acidic residues" evidence="1">
    <location>
        <begin position="183"/>
        <end position="192"/>
    </location>
</feature>
<dbReference type="EMBL" id="KK107167">
    <property type="protein sequence ID" value="EZA56429.1"/>
    <property type="molecule type" value="Genomic_DNA"/>
</dbReference>
<evidence type="ECO:0000313" key="3">
    <source>
        <dbReference type="EMBL" id="EZA56429.1"/>
    </source>
</evidence>
<dbReference type="OMA" id="EDECCIN"/>
<accession>A0A026WMU3</accession>
<sequence>MRKGSKESTYRSSRPRKRVFSGNQSTKDDNAPRGQSASAKKLNTAQSEEIPVYQSHCYRILDFITVFTALSDLLVCRECKQTVSFAQSANRGLGFKILLSCRCGRRHISSSPFINNSYEINRRIVFVMRLLGISREGINLFCSLMDLGKGISTNAYYAILQHIYDASRIVFLLLRKKAVREEQVENEQRERPSNNLKVSGDGSWQKRGFSSLYAVTTLIGYYSGKVIDLVVKGSYCQACVLWKSKEGTDEYLEWAEAHEDECCINHDGFSGKMEVDSIKEMFARSEEELDVRYGNYIGDGDSKTFNGILDLNPYGDDCTVITNECIGHVEKRMSTRLRNLKRKEKLGGRGKLTDILIK</sequence>
<dbReference type="EMBL" id="QOIP01000010">
    <property type="protein sequence ID" value="RLU18077.1"/>
    <property type="molecule type" value="Genomic_DNA"/>
</dbReference>
<protein>
    <recommendedName>
        <fullName evidence="2">Mutator-like transposase domain-containing protein</fullName>
    </recommendedName>
</protein>
<feature type="region of interest" description="Disordered" evidence="1">
    <location>
        <begin position="183"/>
        <end position="202"/>
    </location>
</feature>
<organism evidence="3 5">
    <name type="scientific">Ooceraea biroi</name>
    <name type="common">Clonal raider ant</name>
    <name type="synonym">Cerapachys biroi</name>
    <dbReference type="NCBI Taxonomy" id="2015173"/>
    <lineage>
        <taxon>Eukaryota</taxon>
        <taxon>Metazoa</taxon>
        <taxon>Ecdysozoa</taxon>
        <taxon>Arthropoda</taxon>
        <taxon>Hexapoda</taxon>
        <taxon>Insecta</taxon>
        <taxon>Pterygota</taxon>
        <taxon>Neoptera</taxon>
        <taxon>Endopterygota</taxon>
        <taxon>Hymenoptera</taxon>
        <taxon>Apocrita</taxon>
        <taxon>Aculeata</taxon>
        <taxon>Formicoidea</taxon>
        <taxon>Formicidae</taxon>
        <taxon>Dorylinae</taxon>
        <taxon>Ooceraea</taxon>
    </lineage>
</organism>
<evidence type="ECO:0000313" key="4">
    <source>
        <dbReference type="EMBL" id="RLU18077.1"/>
    </source>
</evidence>
<gene>
    <name evidence="4" type="ORF">DMN91_010320</name>
    <name evidence="3" type="ORF">X777_03049</name>
</gene>
<evidence type="ECO:0000259" key="2">
    <source>
        <dbReference type="Pfam" id="PF20700"/>
    </source>
</evidence>
<dbReference type="Proteomes" id="UP000053097">
    <property type="component" value="Unassembled WGS sequence"/>
</dbReference>
<dbReference type="AlphaFoldDB" id="A0A026WMU3"/>
<reference evidence="4" key="2">
    <citation type="journal article" date="2018" name="Genome Res.">
        <title>The genomic architecture and molecular evolution of ant odorant receptors.</title>
        <authorList>
            <person name="McKenzie S.K."/>
            <person name="Kronauer D.J.C."/>
        </authorList>
    </citation>
    <scope>NUCLEOTIDE SEQUENCE [LARGE SCALE GENOMIC DNA]</scope>
    <source>
        <strain evidence="4">Clonal line C1</strain>
    </source>
</reference>
<feature type="domain" description="Mutator-like transposase" evidence="2">
    <location>
        <begin position="64"/>
        <end position="357"/>
    </location>
</feature>
<dbReference type="Pfam" id="PF20700">
    <property type="entry name" value="Mutator"/>
    <property type="match status" value="1"/>
</dbReference>
<proteinExistence type="predicted"/>
<reference evidence="4" key="3">
    <citation type="submission" date="2018-07" db="EMBL/GenBank/DDBJ databases">
        <authorList>
            <person name="Mckenzie S.K."/>
            <person name="Kronauer D.J.C."/>
        </authorList>
    </citation>
    <scope>NUCLEOTIDE SEQUENCE</scope>
    <source>
        <strain evidence="4">Clonal line C1</strain>
    </source>
</reference>
<dbReference type="OrthoDB" id="10060618at2759"/>
<name>A0A026WMU3_OOCBI</name>
<dbReference type="Proteomes" id="UP000279307">
    <property type="component" value="Chromosome 10"/>
</dbReference>
<feature type="region of interest" description="Disordered" evidence="1">
    <location>
        <begin position="1"/>
        <end position="42"/>
    </location>
</feature>
<feature type="compositionally biased region" description="Polar residues" evidence="1">
    <location>
        <begin position="33"/>
        <end position="42"/>
    </location>
</feature>
<reference evidence="3 5" key="1">
    <citation type="journal article" date="2014" name="Curr. Biol.">
        <title>The genome of the clonal raider ant Cerapachys biroi.</title>
        <authorList>
            <person name="Oxley P.R."/>
            <person name="Ji L."/>
            <person name="Fetter-Pruneda I."/>
            <person name="McKenzie S.K."/>
            <person name="Li C."/>
            <person name="Hu H."/>
            <person name="Zhang G."/>
            <person name="Kronauer D.J."/>
        </authorList>
    </citation>
    <scope>NUCLEOTIDE SEQUENCE [LARGE SCALE GENOMIC DNA]</scope>
</reference>
<evidence type="ECO:0000256" key="1">
    <source>
        <dbReference type="SAM" id="MobiDB-lite"/>
    </source>
</evidence>